<dbReference type="EMBL" id="NGKA01000005">
    <property type="protein sequence ID" value="RSU13510.1"/>
    <property type="molecule type" value="Genomic_DNA"/>
</dbReference>
<gene>
    <name evidence="9" type="primary">argB</name>
    <name evidence="11" type="ORF">CBF29_04455</name>
</gene>
<keyword evidence="7 9" id="KW-0067">ATP-binding</keyword>
<dbReference type="RefSeq" id="WP_126807792.1">
    <property type="nucleotide sequence ID" value="NZ_NGKA01000005.1"/>
</dbReference>
<dbReference type="Gene3D" id="3.40.1160.10">
    <property type="entry name" value="Acetylglutamate kinase-like"/>
    <property type="match status" value="1"/>
</dbReference>
<dbReference type="PANTHER" id="PTHR23342">
    <property type="entry name" value="N-ACETYLGLUTAMATE SYNTHASE"/>
    <property type="match status" value="1"/>
</dbReference>
<dbReference type="UniPathway" id="UPA00068">
    <property type="reaction ID" value="UER00107"/>
</dbReference>
<keyword evidence="3 9" id="KW-0028">Amino-acid biosynthesis</keyword>
<feature type="binding site" evidence="9">
    <location>
        <begin position="41"/>
        <end position="42"/>
    </location>
    <ligand>
        <name>substrate</name>
    </ligand>
</feature>
<evidence type="ECO:0000256" key="3">
    <source>
        <dbReference type="ARBA" id="ARBA00022605"/>
    </source>
</evidence>
<dbReference type="OrthoDB" id="9803155at2"/>
<dbReference type="GO" id="GO:0005737">
    <property type="term" value="C:cytoplasm"/>
    <property type="evidence" value="ECO:0007669"/>
    <property type="project" value="UniProtKB-SubCell"/>
</dbReference>
<dbReference type="HAMAP" id="MF_00082">
    <property type="entry name" value="ArgB"/>
    <property type="match status" value="1"/>
</dbReference>
<protein>
    <recommendedName>
        <fullName evidence="9">Acetylglutamate kinase</fullName>
        <ecNumber evidence="9">2.7.2.8</ecNumber>
    </recommendedName>
    <alternativeName>
        <fullName evidence="9">N-acetyl-L-glutamate 5-phosphotransferase</fullName>
    </alternativeName>
    <alternativeName>
        <fullName evidence="9">NAG kinase</fullName>
        <shortName evidence="9">NAGK</shortName>
    </alternativeName>
</protein>
<dbReference type="EC" id="2.7.2.8" evidence="9"/>
<dbReference type="PIRSF" id="PIRSF000728">
    <property type="entry name" value="NAGK"/>
    <property type="match status" value="1"/>
</dbReference>
<comment type="function">
    <text evidence="9">Catalyzes the ATP-dependent phosphorylation of N-acetyl-L-glutamate.</text>
</comment>
<reference evidence="11 12" key="1">
    <citation type="submission" date="2017-05" db="EMBL/GenBank/DDBJ databases">
        <title>Vagococcus spp. assemblies.</title>
        <authorList>
            <person name="Gulvik C.A."/>
        </authorList>
    </citation>
    <scope>NUCLEOTIDE SEQUENCE [LARGE SCALE GENOMIC DNA]</scope>
    <source>
        <strain evidence="11 12">CCUG 51432</strain>
    </source>
</reference>
<comment type="catalytic activity">
    <reaction evidence="8 9">
        <text>N-acetyl-L-glutamate + ATP = N-acetyl-L-glutamyl 5-phosphate + ADP</text>
        <dbReference type="Rhea" id="RHEA:14629"/>
        <dbReference type="ChEBI" id="CHEBI:30616"/>
        <dbReference type="ChEBI" id="CHEBI:44337"/>
        <dbReference type="ChEBI" id="CHEBI:57936"/>
        <dbReference type="ChEBI" id="CHEBI:456216"/>
        <dbReference type="EC" id="2.7.2.8"/>
    </reaction>
</comment>
<feature type="site" description="Transition state stabilizer" evidence="9">
    <location>
        <position position="8"/>
    </location>
</feature>
<keyword evidence="12" id="KW-1185">Reference proteome</keyword>
<evidence type="ECO:0000256" key="7">
    <source>
        <dbReference type="ARBA" id="ARBA00022840"/>
    </source>
</evidence>
<dbReference type="Pfam" id="PF00696">
    <property type="entry name" value="AA_kinase"/>
    <property type="match status" value="1"/>
</dbReference>
<evidence type="ECO:0000259" key="10">
    <source>
        <dbReference type="Pfam" id="PF00696"/>
    </source>
</evidence>
<feature type="domain" description="Aspartate/glutamate/uridylate kinase" evidence="10">
    <location>
        <begin position="5"/>
        <end position="233"/>
    </location>
</feature>
<comment type="caution">
    <text evidence="11">The sequence shown here is derived from an EMBL/GenBank/DDBJ whole genome shotgun (WGS) entry which is preliminary data.</text>
</comment>
<comment type="subcellular location">
    <subcellularLocation>
        <location evidence="9">Cytoplasm</location>
    </subcellularLocation>
</comment>
<feature type="site" description="Transition state stabilizer" evidence="9">
    <location>
        <position position="214"/>
    </location>
</feature>
<dbReference type="InterPro" id="IPR001048">
    <property type="entry name" value="Asp/Glu/Uridylate_kinase"/>
</dbReference>
<feature type="binding site" evidence="9">
    <location>
        <position position="156"/>
    </location>
    <ligand>
        <name>substrate</name>
    </ligand>
</feature>
<sequence length="249" mass="27176">MTDSIVVKLGGVAGKNLTKQFFEKIHFWKNQGKQVVVVHGGGNDVSRMMQKLNIQVKIVNGLRVTSKEALDVTKMVLIGQVQPNITNQFLEQGLPVVGLNAADQHCLIGDYVDQAVYGNVGSVTQVNVPFFETLLKDDIIPIIAPLALTEFNQWLNVNADDTACKIAESLKAESLYLLTDVPGIKVADDWIDNLSLEEAADLKHGVLTGGMIPKVEHAVSAVQKGVRNVHITDCIHETGTTISWVEVRV</sequence>
<keyword evidence="9" id="KW-0963">Cytoplasm</keyword>
<dbReference type="CDD" id="cd04238">
    <property type="entry name" value="AAK_NAGK-like"/>
    <property type="match status" value="1"/>
</dbReference>
<dbReference type="InterPro" id="IPR036393">
    <property type="entry name" value="AceGlu_kinase-like_sf"/>
</dbReference>
<evidence type="ECO:0000256" key="2">
    <source>
        <dbReference type="ARBA" id="ARBA00022571"/>
    </source>
</evidence>
<keyword evidence="4 9" id="KW-0808">Transferase</keyword>
<proteinExistence type="inferred from homology"/>
<dbReference type="NCBIfam" id="TIGR00761">
    <property type="entry name" value="argB"/>
    <property type="match status" value="1"/>
</dbReference>
<accession>A0A430AZL2</accession>
<evidence type="ECO:0000313" key="11">
    <source>
        <dbReference type="EMBL" id="RSU13510.1"/>
    </source>
</evidence>
<evidence type="ECO:0000256" key="6">
    <source>
        <dbReference type="ARBA" id="ARBA00022777"/>
    </source>
</evidence>
<dbReference type="Proteomes" id="UP000287605">
    <property type="component" value="Unassembled WGS sequence"/>
</dbReference>
<keyword evidence="5 9" id="KW-0547">Nucleotide-binding</keyword>
<keyword evidence="2 9" id="KW-0055">Arginine biosynthesis</keyword>
<comment type="similarity">
    <text evidence="9">Belongs to the acetylglutamate kinase family. ArgB subfamily.</text>
</comment>
<dbReference type="GO" id="GO:0042450">
    <property type="term" value="P:L-arginine biosynthetic process via ornithine"/>
    <property type="evidence" value="ECO:0007669"/>
    <property type="project" value="UniProtKB-UniRule"/>
</dbReference>
<dbReference type="PANTHER" id="PTHR23342:SF0">
    <property type="entry name" value="N-ACETYLGLUTAMATE SYNTHASE, MITOCHONDRIAL"/>
    <property type="match status" value="1"/>
</dbReference>
<organism evidence="11 12">
    <name type="scientific">Vagococcus elongatus</name>
    <dbReference type="NCBI Taxonomy" id="180344"/>
    <lineage>
        <taxon>Bacteria</taxon>
        <taxon>Bacillati</taxon>
        <taxon>Bacillota</taxon>
        <taxon>Bacilli</taxon>
        <taxon>Lactobacillales</taxon>
        <taxon>Enterococcaceae</taxon>
        <taxon>Vagococcus</taxon>
    </lineage>
</organism>
<dbReference type="InterPro" id="IPR004662">
    <property type="entry name" value="AcgluKinase_fam"/>
</dbReference>
<evidence type="ECO:0000313" key="12">
    <source>
        <dbReference type="Proteomes" id="UP000287605"/>
    </source>
</evidence>
<evidence type="ECO:0000256" key="1">
    <source>
        <dbReference type="ARBA" id="ARBA00004828"/>
    </source>
</evidence>
<dbReference type="SUPFAM" id="SSF53633">
    <property type="entry name" value="Carbamate kinase-like"/>
    <property type="match status" value="1"/>
</dbReference>
<evidence type="ECO:0000256" key="9">
    <source>
        <dbReference type="HAMAP-Rule" id="MF_00082"/>
    </source>
</evidence>
<evidence type="ECO:0000256" key="5">
    <source>
        <dbReference type="ARBA" id="ARBA00022741"/>
    </source>
</evidence>
<comment type="pathway">
    <text evidence="1 9">Amino-acid biosynthesis; L-arginine biosynthesis; N(2)-acetyl-L-ornithine from L-glutamate: step 2/4.</text>
</comment>
<dbReference type="AlphaFoldDB" id="A0A430AZL2"/>
<evidence type="ECO:0000256" key="4">
    <source>
        <dbReference type="ARBA" id="ARBA00022679"/>
    </source>
</evidence>
<dbReference type="InterPro" id="IPR037528">
    <property type="entry name" value="ArgB"/>
</dbReference>
<dbReference type="GO" id="GO:0003991">
    <property type="term" value="F:acetylglutamate kinase activity"/>
    <property type="evidence" value="ECO:0007669"/>
    <property type="project" value="UniProtKB-UniRule"/>
</dbReference>
<name>A0A430AZL2_9ENTE</name>
<dbReference type="GO" id="GO:0005524">
    <property type="term" value="F:ATP binding"/>
    <property type="evidence" value="ECO:0007669"/>
    <property type="project" value="UniProtKB-UniRule"/>
</dbReference>
<evidence type="ECO:0000256" key="8">
    <source>
        <dbReference type="ARBA" id="ARBA00048141"/>
    </source>
</evidence>
<keyword evidence="6 9" id="KW-0418">Kinase</keyword>
<feature type="binding site" evidence="9">
    <location>
        <position position="63"/>
    </location>
    <ligand>
        <name>substrate</name>
    </ligand>
</feature>